<dbReference type="Pfam" id="PF06544">
    <property type="entry name" value="Prp3_C"/>
    <property type="match status" value="1"/>
</dbReference>
<evidence type="ECO:0000256" key="2">
    <source>
        <dbReference type="ARBA" id="ARBA00022664"/>
    </source>
</evidence>
<evidence type="ECO:0000259" key="6">
    <source>
        <dbReference type="Pfam" id="PF06544"/>
    </source>
</evidence>
<dbReference type="AlphaFoldDB" id="A0AAV0TWE7"/>
<sequence length="625" mass="69143">MEQHAEAPRRKRKSRFSDTPSDSAAPVAKRVAAVIGASPTLDPAALARAAAAKIARALPGSAAPATVFVSSVVSSATAAQLDSEELRKIQQEKRRRTDQIYKSVQSQMSHVKALLRKPGASVAGAAAAAPAARQYAGPDSGAFMPAPLLLDEQGREIDAAGNVVVEKPTVVPVATLKANQGGARRGDAAKKTQNPYLSHRTVDAEDKLGTVDPRLKTVKRETRARKTFNFVTQGTYVKQAEQVRARDAKKMMAGFTSGRNPRGYQKELIVPVDDDANTISDNPDTTSTMEFDNIDIPPQPETCTPDVEWWDVEYLPQDKRALVDRFGFIKANVRKENSVATVTYADMKLKYCGTAHVIEHPVRLNLIVKHDDTPVAVPLMLTGAERKKIRRQNRADREKEKQDKVALGLLPPPEPKVKLSNMMRVLSEQAVADPSAIERRVREQIAQREKNHEMRNLARKLTPEERREKKLCKIKKDAAGDIHVVLFKVPDLSNPQHRFKVDVNAQQYHLTGGVLLCKDSNINMVVVEGGKKAIKQYTKLMLRRIDWNGGRAAGQESESEDEESPKRSNGCLLVWQGVVARKAFNNFRFQECRTSVTARKVMEAKNVAHYWDLVEKSAEAAAIAP</sequence>
<dbReference type="InterPro" id="IPR013881">
    <property type="entry name" value="Pre-mRNA_splic_Prp3_dom"/>
</dbReference>
<feature type="domain" description="Small nuclear ribonucleoprotein Prp3 C-terminal" evidence="6">
    <location>
        <begin position="486"/>
        <end position="614"/>
    </location>
</feature>
<dbReference type="Pfam" id="PF08572">
    <property type="entry name" value="PRP3"/>
    <property type="match status" value="1"/>
</dbReference>
<accession>A0AAV0TWE7</accession>
<gene>
    <name evidence="8" type="ORF">PDE001_LOCUS3522</name>
</gene>
<organism evidence="8 9">
    <name type="scientific">Peronospora destructor</name>
    <dbReference type="NCBI Taxonomy" id="86335"/>
    <lineage>
        <taxon>Eukaryota</taxon>
        <taxon>Sar</taxon>
        <taxon>Stramenopiles</taxon>
        <taxon>Oomycota</taxon>
        <taxon>Peronosporomycetes</taxon>
        <taxon>Peronosporales</taxon>
        <taxon>Peronosporaceae</taxon>
        <taxon>Peronospora</taxon>
    </lineage>
</organism>
<evidence type="ECO:0000256" key="3">
    <source>
        <dbReference type="ARBA" id="ARBA00023187"/>
    </source>
</evidence>
<dbReference type="PANTHER" id="PTHR14212:SF0">
    <property type="entry name" value="U4_U6 SMALL NUCLEAR RIBONUCLEOPROTEIN PRP3"/>
    <property type="match status" value="1"/>
</dbReference>
<feature type="region of interest" description="Disordered" evidence="5">
    <location>
        <begin position="1"/>
        <end position="27"/>
    </location>
</feature>
<dbReference type="InterPro" id="IPR010541">
    <property type="entry name" value="Prp3_C"/>
</dbReference>
<comment type="subcellular location">
    <subcellularLocation>
        <location evidence="1">Nucleus</location>
    </subcellularLocation>
</comment>
<dbReference type="CDD" id="cd24162">
    <property type="entry name" value="Prp3_C"/>
    <property type="match status" value="1"/>
</dbReference>
<comment type="caution">
    <text evidence="8">The sequence shown here is derived from an EMBL/GenBank/DDBJ whole genome shotgun (WGS) entry which is preliminary data.</text>
</comment>
<dbReference type="InterPro" id="IPR027104">
    <property type="entry name" value="Prp3"/>
</dbReference>
<feature type="domain" description="Pre-mRNA-splicing factor 3" evidence="7">
    <location>
        <begin position="211"/>
        <end position="462"/>
    </location>
</feature>
<dbReference type="GO" id="GO:0000398">
    <property type="term" value="P:mRNA splicing, via spliceosome"/>
    <property type="evidence" value="ECO:0007669"/>
    <property type="project" value="InterPro"/>
</dbReference>
<reference evidence="8" key="1">
    <citation type="submission" date="2022-12" db="EMBL/GenBank/DDBJ databases">
        <authorList>
            <person name="Webb A."/>
        </authorList>
    </citation>
    <scope>NUCLEOTIDE SEQUENCE</scope>
    <source>
        <strain evidence="8">Pd1</strain>
    </source>
</reference>
<keyword evidence="9" id="KW-1185">Reference proteome</keyword>
<evidence type="ECO:0000256" key="1">
    <source>
        <dbReference type="ARBA" id="ARBA00004123"/>
    </source>
</evidence>
<evidence type="ECO:0000313" key="8">
    <source>
        <dbReference type="EMBL" id="CAI5726193.1"/>
    </source>
</evidence>
<name>A0AAV0TWE7_9STRA</name>
<dbReference type="EMBL" id="CANTFM010000599">
    <property type="protein sequence ID" value="CAI5726193.1"/>
    <property type="molecule type" value="Genomic_DNA"/>
</dbReference>
<dbReference type="GO" id="GO:0046540">
    <property type="term" value="C:U4/U6 x U5 tri-snRNP complex"/>
    <property type="evidence" value="ECO:0007669"/>
    <property type="project" value="InterPro"/>
</dbReference>
<keyword evidence="3" id="KW-0508">mRNA splicing</keyword>
<proteinExistence type="predicted"/>
<protein>
    <submittedName>
        <fullName evidence="8">Uncharacterized protein</fullName>
    </submittedName>
</protein>
<evidence type="ECO:0000259" key="7">
    <source>
        <dbReference type="Pfam" id="PF08572"/>
    </source>
</evidence>
<dbReference type="PANTHER" id="PTHR14212">
    <property type="entry name" value="U4/U6-ASSOCIATED RNA SPLICING FACTOR-RELATED"/>
    <property type="match status" value="1"/>
</dbReference>
<keyword evidence="4" id="KW-0539">Nucleus</keyword>
<evidence type="ECO:0000256" key="4">
    <source>
        <dbReference type="ARBA" id="ARBA00023242"/>
    </source>
</evidence>
<evidence type="ECO:0000313" key="9">
    <source>
        <dbReference type="Proteomes" id="UP001162029"/>
    </source>
</evidence>
<evidence type="ECO:0000256" key="5">
    <source>
        <dbReference type="SAM" id="MobiDB-lite"/>
    </source>
</evidence>
<dbReference type="Proteomes" id="UP001162029">
    <property type="component" value="Unassembled WGS sequence"/>
</dbReference>
<keyword evidence="2" id="KW-0507">mRNA processing</keyword>